<dbReference type="Gene3D" id="2.40.50.1020">
    <property type="entry name" value="LytTr DNA-binding domain"/>
    <property type="match status" value="1"/>
</dbReference>
<evidence type="ECO:0000313" key="2">
    <source>
        <dbReference type="EMBL" id="MCT7397919.1"/>
    </source>
</evidence>
<dbReference type="RefSeq" id="WP_118565565.1">
    <property type="nucleotide sequence ID" value="NZ_JAODBU010000002.1"/>
</dbReference>
<organism evidence="2 3">
    <name type="scientific">Eubacterium album</name>
    <dbReference type="NCBI Taxonomy" id="2978477"/>
    <lineage>
        <taxon>Bacteria</taxon>
        <taxon>Bacillati</taxon>
        <taxon>Bacillota</taxon>
        <taxon>Clostridia</taxon>
        <taxon>Eubacteriales</taxon>
        <taxon>Eubacteriaceae</taxon>
        <taxon>Eubacterium</taxon>
    </lineage>
</organism>
<dbReference type="Proteomes" id="UP001431199">
    <property type="component" value="Unassembled WGS sequence"/>
</dbReference>
<dbReference type="EMBL" id="JAODBU010000002">
    <property type="protein sequence ID" value="MCT7397919.1"/>
    <property type="molecule type" value="Genomic_DNA"/>
</dbReference>
<proteinExistence type="predicted"/>
<evidence type="ECO:0000259" key="1">
    <source>
        <dbReference type="SMART" id="SM00850"/>
    </source>
</evidence>
<dbReference type="Pfam" id="PF04397">
    <property type="entry name" value="LytTR"/>
    <property type="match status" value="1"/>
</dbReference>
<dbReference type="SUPFAM" id="SSF52172">
    <property type="entry name" value="CheY-like"/>
    <property type="match status" value="1"/>
</dbReference>
<reference evidence="2" key="1">
    <citation type="submission" date="2022-09" db="EMBL/GenBank/DDBJ databases">
        <title>Eubacterium sp. LFL-14 isolated from human feces.</title>
        <authorList>
            <person name="Liu F."/>
        </authorList>
    </citation>
    <scope>NUCLEOTIDE SEQUENCE</scope>
    <source>
        <strain evidence="2">LFL-14</strain>
    </source>
</reference>
<dbReference type="InterPro" id="IPR011006">
    <property type="entry name" value="CheY-like_superfamily"/>
</dbReference>
<gene>
    <name evidence="2" type="ORF">N5B56_02295</name>
</gene>
<feature type="domain" description="HTH LytTR-type" evidence="1">
    <location>
        <begin position="136"/>
        <end position="231"/>
    </location>
</feature>
<name>A0ABT2LXA5_9FIRM</name>
<sequence length="246" mass="28754">MKKILIWVSDESLKKVSMVVNEVNSDICILSVKTQKEANSVIINNDVDLFIIEINSNNDSFEFAKDVRKQRAYRFIPVVIMADNEKLIFQAYEIVRCYAFMKKPYDMEGLKEILKKLNNYKFVKRKSDKVKFKHNGVIYFFNKSEIKYIENSNRQVKIYSNDTVTNIGYKTCDSIIERLGCKDFVRCSRNGIVNAAHIVNISDEGIIEIKEFDKKIEIGSSIKKQFIQDINELNILFNLDIYKVIR</sequence>
<dbReference type="SMART" id="SM00850">
    <property type="entry name" value="LytTR"/>
    <property type="match status" value="1"/>
</dbReference>
<keyword evidence="2" id="KW-0238">DNA-binding</keyword>
<comment type="caution">
    <text evidence="2">The sequence shown here is derived from an EMBL/GenBank/DDBJ whole genome shotgun (WGS) entry which is preliminary data.</text>
</comment>
<protein>
    <submittedName>
        <fullName evidence="2">LytTR family transcriptional regulator DNA-binding domain-containing protein</fullName>
    </submittedName>
</protein>
<evidence type="ECO:0000313" key="3">
    <source>
        <dbReference type="Proteomes" id="UP001431199"/>
    </source>
</evidence>
<dbReference type="GO" id="GO:0003677">
    <property type="term" value="F:DNA binding"/>
    <property type="evidence" value="ECO:0007669"/>
    <property type="project" value="UniProtKB-KW"/>
</dbReference>
<dbReference type="InterPro" id="IPR007492">
    <property type="entry name" value="LytTR_DNA-bd_dom"/>
</dbReference>
<keyword evidence="3" id="KW-1185">Reference proteome</keyword>
<dbReference type="Gene3D" id="3.40.50.2300">
    <property type="match status" value="1"/>
</dbReference>
<accession>A0ABT2LXA5</accession>